<dbReference type="AlphaFoldDB" id="K2KB71"/>
<comment type="caution">
    <text evidence="1">The sequence shown here is derived from an EMBL/GenBank/DDBJ whole genome shotgun (WGS) entry which is preliminary data.</text>
</comment>
<dbReference type="EMBL" id="AMOV01000001">
    <property type="protein sequence ID" value="EKE92881.1"/>
    <property type="molecule type" value="Genomic_DNA"/>
</dbReference>
<name>K2KB71_HELPX</name>
<evidence type="ECO:0000313" key="1">
    <source>
        <dbReference type="EMBL" id="EKE92881.1"/>
    </source>
</evidence>
<sequence length="37" mass="4342">MRLLKIIARLVRDAYSFKQGFERFLKLSSTLIKQSLA</sequence>
<gene>
    <name evidence="1" type="ORF">OUM_0103</name>
</gene>
<dbReference type="PATRIC" id="fig|1145115.3.peg.97"/>
<organism evidence="1 2">
    <name type="scientific">Helicobacter pylori R038b</name>
    <dbReference type="NCBI Taxonomy" id="1145115"/>
    <lineage>
        <taxon>Bacteria</taxon>
        <taxon>Pseudomonadati</taxon>
        <taxon>Campylobacterota</taxon>
        <taxon>Epsilonproteobacteria</taxon>
        <taxon>Campylobacterales</taxon>
        <taxon>Helicobacteraceae</taxon>
        <taxon>Helicobacter</taxon>
    </lineage>
</organism>
<proteinExistence type="predicted"/>
<evidence type="ECO:0000313" key="2">
    <source>
        <dbReference type="Proteomes" id="UP000006766"/>
    </source>
</evidence>
<dbReference type="Proteomes" id="UP000006766">
    <property type="component" value="Unassembled WGS sequence"/>
</dbReference>
<reference evidence="1 2" key="1">
    <citation type="journal article" date="2013" name="Pathog. Dis.">
        <title>Genome sequences of 65 Helicobacter pylori strains isolated from asymptomatic individuals and patients with gastric cancer, peptic ulcer disease, or gastritis.</title>
        <authorList>
            <person name="Blanchard T.G."/>
            <person name="Czinn S.J."/>
            <person name="Correa P."/>
            <person name="Nakazawa T."/>
            <person name="Keelan M."/>
            <person name="Morningstar L."/>
            <person name="Santana-Cruz I."/>
            <person name="Maroo A."/>
            <person name="McCracken C."/>
            <person name="Shefchek K."/>
            <person name="Daugherty S."/>
            <person name="Song Y."/>
            <person name="Fraser C.M."/>
            <person name="Fricke W.F."/>
        </authorList>
    </citation>
    <scope>NUCLEOTIDE SEQUENCE [LARGE SCALE GENOMIC DNA]</scope>
    <source>
        <strain evidence="1 2">R038b</strain>
    </source>
</reference>
<accession>K2KB71</accession>
<protein>
    <submittedName>
        <fullName evidence="1">Uncharacterized protein</fullName>
    </submittedName>
</protein>